<dbReference type="Proteomes" id="UP001499884">
    <property type="component" value="Unassembled WGS sequence"/>
</dbReference>
<dbReference type="InterPro" id="IPR009081">
    <property type="entry name" value="PP-bd_ACP"/>
</dbReference>
<dbReference type="InterPro" id="IPR036736">
    <property type="entry name" value="ACP-like_sf"/>
</dbReference>
<dbReference type="Pfam" id="PF00501">
    <property type="entry name" value="AMP-binding"/>
    <property type="match status" value="2"/>
</dbReference>
<dbReference type="InterPro" id="IPR000873">
    <property type="entry name" value="AMP-dep_synth/lig_dom"/>
</dbReference>
<dbReference type="PROSITE" id="PS00455">
    <property type="entry name" value="AMP_BINDING"/>
    <property type="match status" value="2"/>
</dbReference>
<evidence type="ECO:0000256" key="4">
    <source>
        <dbReference type="ARBA" id="ARBA00022737"/>
    </source>
</evidence>
<dbReference type="EMBL" id="BAABEP010000028">
    <property type="protein sequence ID" value="GAA3738563.1"/>
    <property type="molecule type" value="Genomic_DNA"/>
</dbReference>
<feature type="region of interest" description="Disordered" evidence="6">
    <location>
        <begin position="3215"/>
        <end position="3273"/>
    </location>
</feature>
<feature type="domain" description="Carrier" evidence="7">
    <location>
        <begin position="2662"/>
        <end position="2736"/>
    </location>
</feature>
<feature type="domain" description="Carrier" evidence="7">
    <location>
        <begin position="548"/>
        <end position="625"/>
    </location>
</feature>
<feature type="region of interest" description="Disordered" evidence="6">
    <location>
        <begin position="64"/>
        <end position="94"/>
    </location>
</feature>
<dbReference type="SUPFAM" id="SSF47336">
    <property type="entry name" value="ACP-like"/>
    <property type="match status" value="3"/>
</dbReference>
<dbReference type="InterPro" id="IPR045851">
    <property type="entry name" value="AMP-bd_C_sf"/>
</dbReference>
<evidence type="ECO:0000256" key="3">
    <source>
        <dbReference type="ARBA" id="ARBA00022553"/>
    </source>
</evidence>
<evidence type="ECO:0000256" key="5">
    <source>
        <dbReference type="ARBA" id="ARBA00023194"/>
    </source>
</evidence>
<dbReference type="CDD" id="cd19543">
    <property type="entry name" value="DCL_NRPS"/>
    <property type="match status" value="1"/>
</dbReference>
<feature type="compositionally biased region" description="Low complexity" evidence="6">
    <location>
        <begin position="18"/>
        <end position="28"/>
    </location>
</feature>
<dbReference type="InterPro" id="IPR010071">
    <property type="entry name" value="AA_adenyl_dom"/>
</dbReference>
<keyword evidence="5" id="KW-0045">Antibiotic biosynthesis</keyword>
<dbReference type="PROSITE" id="PS00012">
    <property type="entry name" value="PHOSPHOPANTETHEINE"/>
    <property type="match status" value="3"/>
</dbReference>
<comment type="cofactor">
    <cofactor evidence="1">
        <name>pantetheine 4'-phosphate</name>
        <dbReference type="ChEBI" id="CHEBI:47942"/>
    </cofactor>
</comment>
<name>A0ABP7FHS8_9ACTN</name>
<evidence type="ECO:0000256" key="2">
    <source>
        <dbReference type="ARBA" id="ARBA00022450"/>
    </source>
</evidence>
<dbReference type="Gene3D" id="3.40.50.980">
    <property type="match status" value="2"/>
</dbReference>
<dbReference type="InterPro" id="IPR006162">
    <property type="entry name" value="Ppantetheine_attach_site"/>
</dbReference>
<dbReference type="Pfam" id="PF00550">
    <property type="entry name" value="PP-binding"/>
    <property type="match status" value="3"/>
</dbReference>
<dbReference type="SMART" id="SM00823">
    <property type="entry name" value="PKS_PP"/>
    <property type="match status" value="3"/>
</dbReference>
<dbReference type="Pfam" id="PF13193">
    <property type="entry name" value="AMP-binding_C"/>
    <property type="match status" value="2"/>
</dbReference>
<dbReference type="InterPro" id="IPR023213">
    <property type="entry name" value="CAT-like_dom_sf"/>
</dbReference>
<dbReference type="NCBIfam" id="TIGR01733">
    <property type="entry name" value="AA-adenyl-dom"/>
    <property type="match status" value="2"/>
</dbReference>
<dbReference type="InterPro" id="IPR010060">
    <property type="entry name" value="NRPS_synth"/>
</dbReference>
<protein>
    <recommendedName>
        <fullName evidence="7">Carrier domain-containing protein</fullName>
    </recommendedName>
</protein>
<dbReference type="InterPro" id="IPR025110">
    <property type="entry name" value="AMP-bd_C"/>
</dbReference>
<keyword evidence="9" id="KW-1185">Reference proteome</keyword>
<evidence type="ECO:0000259" key="7">
    <source>
        <dbReference type="PROSITE" id="PS50075"/>
    </source>
</evidence>
<sequence>MARDNTDTPQRPAPAGPEGPARRAPSPARRAKTNHVNLQKGESAVDNDDIAELRRALVRRRLAAGGLGRTPGQDRKDPRPDGAAAQDGGLAPLSDGQRHMWLAQRLDATGAAYNVCLAVTLSGPLDVPALRHALRALVVRHDVLRTRYVTGADELPRQIADPPPAPGDLPLPVTDLRGAEEGAFDAALARLAGHRFDLARDWPVRTALWRTGDDEHVLGLVVHHIAWDGGSWPVIAAELGAGYTAAVEGRAGEPVAAIEPRYAEVTAGAGESRAARDDLDYWERRLAGLPGPLRLPADRPGGRGGRRRSVVLPTAETAVLTEFAARRRVTPFTLLLAAMGVLLHRHGAGTDLPVGSAGMNRDTGAAQALVGNFGNTLVLRLDLAGDPAFDALLRRADAVRAEAFTHQDAPYDKVAARLRQAGGGEARHGGDLFNVMLLFLTQDMTGPRLPGLRTRWRNVHNGTAQFDLSFEAFLVDGEMEIEATCDAALFSEERLDALLGDLRGLLRAAVAAPDAPVSRLPVSALPVPAGAPAQHPEHAEPADGGAARTPAEVEALVRDTMAELLEQPAGSVARDGDFFALGGNSLLATRMVAGLRAALGTDVSLRDVVRLRTPAALAAAIAPREAAGDWRSVTGTDREEGPGPLTAGQRALWFLRASTGPSAEYNVALGRRLRGPLDVAALRAALADVVGRHEVLRAVFGERDGAVAHRVLATGDALARGAGLRVRRAAGGGAGPAEDTFEDLDAAVEAELGHVFRLEDEPALRVTLFEEGEGAYVLLFVLHHLVFDEWSESVLCADLARAYRARAAGGEPRFAALPARYADFARWQRRVLAEPEGQMARQRAFWREALRDLPDQIPLPADRPRPAEPDPAGEAVTVPVPRAVVTALRALAVRLGVPPLAVWHALVALLLSRNGGGSDVPLGTPVSGRGTGELAGLIGMFTNTVVLRSDLSGTPTFAELVDRLAEADLAAFDHQDLPFERVVELVDPPRVLGRNPLFQTMLMYVDAAPDALRLPGVAEEPLPARLDVAKFDLSFTVVDDDGPAGPHAVVRYSTALFERATAERLGRELRRLAEEAAADPDRSVARVEHLPEADRRLLVEEFNATAEPVSRASLADLFAAQAAATPDAIAVTCGKDEVTYADLDARARRLAADLVAHGVGPEKVVGVHLDRSVELVVALLAALRAGGAFVPLEPAWPRQRIAEVVRTSAPTAVVTREPAEFAGSGAAAVEPPTSGADADGGYPAEAPGLPRLGPDSLAYIMYTSGSTGTPKGAMIRHGAIANRLLWQRGLLDFGPGDAALFKAPLGFDISVNEIFLPLVTGATLVVCPPGDEHDAEALARLVATRRVTFCYLTSSLLDVMLGTEHAAGLACLRHVWCGGEVLTPELFARFRAALDATLYHGYGPAEATIGVSHEVYGPGHERGAVTIGRANPNTLIHLLDAQLRPVSLGVPGEIYLGGLPLARGYVGDPGRTAERFVADPFSADGSRLYRTGDLGRRRPDGTLEFLGRIDNQVKIRGMRVEPEEVEAALSGHPAVRSAAVVARSDGGTKRLAAYHVAADGAELTEEALRGWLGERLPAHMVPASFTALTAMPLLPSGKVDRARLPAPVRRGTVSRPPRDARETLLCELVAGLLGVAEVGAEDDFFRLGGDSILSIQLVSAARAAGLRLAVRDVFAAPTVAGLAARAVATADGAPAEKAAGGGAQPGEGEGDALPLAPLQQGLLFHALSSEGADAYVAQLTLRLGGELDEEALRAAVDGLTRRHESLRASFGHDGNGVPVQRFAAEVRVPWRAADLGGLGEAERERRWAELVEAERATPFDPARAPLLRAVLGRFGAGEHRLLLTNHHLLFDGWSLPLLVRDLLAGYAGGPLAPPPGQYRAHLRWLAGRDTGAAAEAWRAALDGLPGPTRLVDEATDTGHRAAAEHSLALGAGLTGRLTALARERGVTVSTLLSAAWGTVLGLLTGESDAVFGVTVSGRPPELPGAEGTVGLFINTVPVRVRAEAGLSFGGLLRHLHAEQGALLDHQHLGLAEIQRQAGGGELFDTLLVFENYPADHAELAATARRGGLDLLGIDSSDDTHYPLTLLVQPGDELTVRLRYRGAALGRERVEGIAERLRAVLTRLVERPDAPLGALDPLLPGEPRGAASKTPAHTGDVVAAIDRAASATPDATAVTADGVAYDYAWLSARSRGIARLLAAHGAGPERLVGIALPRSADLIAAVPAVLRTGAAFLPLDPGQPPARLARVLGQARPVAVLTTRAVAETLPADDCGELLVLDDLVPDGLEGPEPAPVREGQPAYVVFTSGSTGEPKGAVLTRQGLHNRLVWTAEAHGIGPADVVLHKTPISFDVAVWELLLPLAVGARVVVAEPGGHQDPGYLAELIRAEGVTTAHFVPSMLRAYLDDARPAGSPPLRRLLCSGEALPADLAARAAALGVEVHNLYGPTEATIDVTAARHEGARDAAGAGPTVPIGRPVDGTRVHVLDRALRPVPPGVPGELYLGGVQLARGYLGRPDLTAAHFVADPFSGGGARLYRTGDIVRTREDGSLVYLGRGDDQVKIRGVRVEPAEAEAALAALPGVAAAAVVPRAEEPGGTRLLGYAVPEAGSVPPAPEALREALAGVLPEQLVPTWIVVLDALPLTSSGKVDRRALPAPERPVPDAGRAPEGQRETVLCGLFAEVLDLPSVGPDDNFFALGGDSISSLRLVTLARAAGLRCSPRQVFEAPTPAALARLAEESAPEPARRAAEVPAHGPVPLTPVMRRLLDRGGPVAGFAQSVVVRTPAGARADGLAEALDAVVRTHDMLRARLEPDPEGGGGPARLRLLVEPPGDGGEAPRRVEGVPAPGALAETVRREAELLDPARGRMLRAVWFDAGPGEQGRLLLVAHHLVVDGVSWRVLLTDLAAAYGAAAAGRPARLAPVGTSFRAWAVATANAVAADAAARAAAWRDRLAGPPPRLADRPLSPERDVLGATRRTVTELPAPLTREVLRVAGSTALDAADAGGRADAQRVLLAALVAALAGTGTDPAPLVRLEGHGREEQVVPGSDLTRTVGWFTTAFPVRLDASGLDLAEVAAGGPDAGRLLARVGRTVAGLPDHGLEYGLLRYAGGESTAVLSALPEPLIGFNYLGRFGGGAEDWSLDSAAGPLGGAGDPAMPVAHVLDVNAAVDGGGDEPRLRVSWTYLPKLLPAADVERLAARWAEAVGGLVAHLRDAPEAGAEAARPALPGPRRPNLVALSGGQLDRLRRRFAPPGAPAGDGAGGADTSSATSDRNTLHD</sequence>
<evidence type="ECO:0000313" key="9">
    <source>
        <dbReference type="Proteomes" id="UP001499884"/>
    </source>
</evidence>
<dbReference type="Gene3D" id="2.30.38.10">
    <property type="entry name" value="Luciferase, Domain 3"/>
    <property type="match status" value="1"/>
</dbReference>
<feature type="region of interest" description="Disordered" evidence="6">
    <location>
        <begin position="1"/>
        <end position="49"/>
    </location>
</feature>
<dbReference type="Pfam" id="PF00668">
    <property type="entry name" value="Condensation"/>
    <property type="match status" value="4"/>
</dbReference>
<dbReference type="PROSITE" id="PS50075">
    <property type="entry name" value="CARRIER"/>
    <property type="match status" value="3"/>
</dbReference>
<dbReference type="InterPro" id="IPR020806">
    <property type="entry name" value="PKS_PP-bd"/>
</dbReference>
<keyword evidence="2" id="KW-0596">Phosphopantetheine</keyword>
<reference evidence="9" key="1">
    <citation type="journal article" date="2019" name="Int. J. Syst. Evol. Microbiol.">
        <title>The Global Catalogue of Microorganisms (GCM) 10K type strain sequencing project: providing services to taxonomists for standard genome sequencing and annotation.</title>
        <authorList>
            <consortium name="The Broad Institute Genomics Platform"/>
            <consortium name="The Broad Institute Genome Sequencing Center for Infectious Disease"/>
            <person name="Wu L."/>
            <person name="Ma J."/>
        </authorList>
    </citation>
    <scope>NUCLEOTIDE SEQUENCE [LARGE SCALE GENOMIC DNA]</scope>
    <source>
        <strain evidence="9">JCM 30846</strain>
    </source>
</reference>
<evidence type="ECO:0000256" key="1">
    <source>
        <dbReference type="ARBA" id="ARBA00001957"/>
    </source>
</evidence>
<dbReference type="InterPro" id="IPR020845">
    <property type="entry name" value="AMP-binding_CS"/>
</dbReference>
<evidence type="ECO:0000313" key="8">
    <source>
        <dbReference type="EMBL" id="GAA3738563.1"/>
    </source>
</evidence>
<dbReference type="CDD" id="cd19531">
    <property type="entry name" value="LCL_NRPS-like"/>
    <property type="match status" value="1"/>
</dbReference>
<dbReference type="Gene3D" id="3.30.300.30">
    <property type="match status" value="2"/>
</dbReference>
<feature type="domain" description="Carrier" evidence="7">
    <location>
        <begin position="1616"/>
        <end position="1690"/>
    </location>
</feature>
<dbReference type="Gene3D" id="1.10.1200.10">
    <property type="entry name" value="ACP-like"/>
    <property type="match status" value="3"/>
</dbReference>
<dbReference type="SUPFAM" id="SSF56801">
    <property type="entry name" value="Acetyl-CoA synthetase-like"/>
    <property type="match status" value="2"/>
</dbReference>
<keyword evidence="4" id="KW-0677">Repeat</keyword>
<dbReference type="Gene3D" id="3.30.559.10">
    <property type="entry name" value="Chloramphenicol acetyltransferase-like domain"/>
    <property type="match status" value="4"/>
</dbReference>
<dbReference type="SUPFAM" id="SSF52777">
    <property type="entry name" value="CoA-dependent acyltransferases"/>
    <property type="match status" value="8"/>
</dbReference>
<comment type="caution">
    <text evidence="8">The sequence shown here is derived from an EMBL/GenBank/DDBJ whole genome shotgun (WGS) entry which is preliminary data.</text>
</comment>
<proteinExistence type="predicted"/>
<dbReference type="PANTHER" id="PTHR45527:SF1">
    <property type="entry name" value="FATTY ACID SYNTHASE"/>
    <property type="match status" value="1"/>
</dbReference>
<dbReference type="Gene3D" id="3.30.559.30">
    <property type="entry name" value="Nonribosomal peptide synthetase, condensation domain"/>
    <property type="match status" value="4"/>
</dbReference>
<dbReference type="PANTHER" id="PTHR45527">
    <property type="entry name" value="NONRIBOSOMAL PEPTIDE SYNTHETASE"/>
    <property type="match status" value="1"/>
</dbReference>
<dbReference type="Gene3D" id="3.40.50.12780">
    <property type="entry name" value="N-terminal domain of ligase-like"/>
    <property type="match status" value="1"/>
</dbReference>
<dbReference type="CDD" id="cd05930">
    <property type="entry name" value="A_NRPS"/>
    <property type="match status" value="1"/>
</dbReference>
<dbReference type="InterPro" id="IPR042099">
    <property type="entry name" value="ANL_N_sf"/>
</dbReference>
<accession>A0ABP7FHS8</accession>
<dbReference type="InterPro" id="IPR001242">
    <property type="entry name" value="Condensation_dom"/>
</dbReference>
<organism evidence="8 9">
    <name type="scientific">Streptomyces tremellae</name>
    <dbReference type="NCBI Taxonomy" id="1124239"/>
    <lineage>
        <taxon>Bacteria</taxon>
        <taxon>Bacillati</taxon>
        <taxon>Actinomycetota</taxon>
        <taxon>Actinomycetes</taxon>
        <taxon>Kitasatosporales</taxon>
        <taxon>Streptomycetaceae</taxon>
        <taxon>Streptomyces</taxon>
    </lineage>
</organism>
<keyword evidence="3" id="KW-0597">Phosphoprotein</keyword>
<evidence type="ECO:0000256" key="6">
    <source>
        <dbReference type="SAM" id="MobiDB-lite"/>
    </source>
</evidence>
<gene>
    <name evidence="8" type="ORF">GCM10023082_39700</name>
</gene>
<dbReference type="NCBIfam" id="TIGR01720">
    <property type="entry name" value="NRPS-para261"/>
    <property type="match status" value="1"/>
</dbReference>